<keyword evidence="1" id="KW-1133">Transmembrane helix</keyword>
<feature type="transmembrane region" description="Helical" evidence="1">
    <location>
        <begin position="166"/>
        <end position="187"/>
    </location>
</feature>
<dbReference type="InterPro" id="IPR010656">
    <property type="entry name" value="DctM"/>
</dbReference>
<feature type="domain" description="TRAP C4-dicarboxylate transport system permease DctM subunit" evidence="2">
    <location>
        <begin position="5"/>
        <end position="407"/>
    </location>
</feature>
<sequence>MVAIFVLLAMLLKLPIGISLAFSALAGSLLGGEGIGLRHLVEGSFGYFDTILIIVTAMIFMNVLQASGILDTITSILLRTFYKRKLALLLSVMALIMFPGMITGSSTAAVLTTGALVAPVLMKMGLSKVKTGALIAMGGILGMIAPPVNILVMIMGGGVDMPYAGLTLPLLIIVIPLAIVISLWLGYRDIKIIEYEKMKAILPPSYSKKYGFRLYLPLIVVLVLMLGQSVLPRIMPDIGIPAILLLGSLIGLGCGRPFNFFRTTQKAIQQSIPISCILVGVGMFIQIMTLTGARGWILISFLSLPSGLLYLGIATSMPLFGAVSAFGSASILGVPFILALIDKNAIITSSALSAVAGLGDLMPPTAMAGIFAAQVVGEANYFKVLRHCLMPALFQLIMGVAVLHFAPFLDKFI</sequence>
<feature type="transmembrane region" description="Helical" evidence="1">
    <location>
        <begin position="85"/>
        <end position="102"/>
    </location>
</feature>
<feature type="transmembrane region" description="Helical" evidence="1">
    <location>
        <begin position="238"/>
        <end position="259"/>
    </location>
</feature>
<gene>
    <name evidence="3" type="ORF">LCGC14_1614200</name>
</gene>
<evidence type="ECO:0000313" key="3">
    <source>
        <dbReference type="EMBL" id="KKM23533.1"/>
    </source>
</evidence>
<feature type="transmembrane region" description="Helical" evidence="1">
    <location>
        <begin position="214"/>
        <end position="232"/>
    </location>
</feature>
<feature type="transmembrane region" description="Helical" evidence="1">
    <location>
        <begin position="45"/>
        <end position="64"/>
    </location>
</feature>
<feature type="transmembrane region" description="Helical" evidence="1">
    <location>
        <begin position="133"/>
        <end position="154"/>
    </location>
</feature>
<feature type="transmembrane region" description="Helical" evidence="1">
    <location>
        <begin position="271"/>
        <end position="289"/>
    </location>
</feature>
<evidence type="ECO:0000259" key="2">
    <source>
        <dbReference type="Pfam" id="PF06808"/>
    </source>
</evidence>
<feature type="transmembrane region" description="Helical" evidence="1">
    <location>
        <begin position="361"/>
        <end position="382"/>
    </location>
</feature>
<dbReference type="Pfam" id="PF06808">
    <property type="entry name" value="DctM"/>
    <property type="match status" value="1"/>
</dbReference>
<proteinExistence type="predicted"/>
<feature type="transmembrane region" description="Helical" evidence="1">
    <location>
        <begin position="320"/>
        <end position="341"/>
    </location>
</feature>
<feature type="transmembrane region" description="Helical" evidence="1">
    <location>
        <begin position="108"/>
        <end position="126"/>
    </location>
</feature>
<feature type="transmembrane region" description="Helical" evidence="1">
    <location>
        <begin position="389"/>
        <end position="409"/>
    </location>
</feature>
<comment type="caution">
    <text evidence="3">The sequence shown here is derived from an EMBL/GenBank/DDBJ whole genome shotgun (WGS) entry which is preliminary data.</text>
</comment>
<keyword evidence="1" id="KW-0812">Transmembrane</keyword>
<evidence type="ECO:0000256" key="1">
    <source>
        <dbReference type="SAM" id="Phobius"/>
    </source>
</evidence>
<accession>A0A0F9KN36</accession>
<reference evidence="3" key="1">
    <citation type="journal article" date="2015" name="Nature">
        <title>Complex archaea that bridge the gap between prokaryotes and eukaryotes.</title>
        <authorList>
            <person name="Spang A."/>
            <person name="Saw J.H."/>
            <person name="Jorgensen S.L."/>
            <person name="Zaremba-Niedzwiedzka K."/>
            <person name="Martijn J."/>
            <person name="Lind A.E."/>
            <person name="van Eijk R."/>
            <person name="Schleper C."/>
            <person name="Guy L."/>
            <person name="Ettema T.J."/>
        </authorList>
    </citation>
    <scope>NUCLEOTIDE SEQUENCE</scope>
</reference>
<feature type="transmembrane region" description="Helical" evidence="1">
    <location>
        <begin position="295"/>
        <end position="313"/>
    </location>
</feature>
<keyword evidence="1" id="KW-0472">Membrane</keyword>
<name>A0A0F9KN36_9ZZZZ</name>
<organism evidence="3">
    <name type="scientific">marine sediment metagenome</name>
    <dbReference type="NCBI Taxonomy" id="412755"/>
    <lineage>
        <taxon>unclassified sequences</taxon>
        <taxon>metagenomes</taxon>
        <taxon>ecological metagenomes</taxon>
    </lineage>
</organism>
<dbReference type="EMBL" id="LAZR01013105">
    <property type="protein sequence ID" value="KKM23533.1"/>
    <property type="molecule type" value="Genomic_DNA"/>
</dbReference>
<dbReference type="AlphaFoldDB" id="A0A0F9KN36"/>
<protein>
    <recommendedName>
        <fullName evidence="2">TRAP C4-dicarboxylate transport system permease DctM subunit domain-containing protein</fullName>
    </recommendedName>
</protein>